<gene>
    <name evidence="1" type="ORF">IEO70_07935</name>
</gene>
<dbReference type="NCBIfam" id="TIGR03570">
    <property type="entry name" value="NeuD_NnaD"/>
    <property type="match status" value="1"/>
</dbReference>
<evidence type="ECO:0000313" key="1">
    <source>
        <dbReference type="EMBL" id="MBD3108293.1"/>
    </source>
</evidence>
<dbReference type="CDD" id="cd03360">
    <property type="entry name" value="LbH_AT_putative"/>
    <property type="match status" value="1"/>
</dbReference>
<dbReference type="AlphaFoldDB" id="A0A927HCC6"/>
<organism evidence="1 2">
    <name type="scientific">Peribacillus faecalis</name>
    <dbReference type="NCBI Taxonomy" id="2772559"/>
    <lineage>
        <taxon>Bacteria</taxon>
        <taxon>Bacillati</taxon>
        <taxon>Bacillota</taxon>
        <taxon>Bacilli</taxon>
        <taxon>Bacillales</taxon>
        <taxon>Bacillaceae</taxon>
        <taxon>Peribacillus</taxon>
    </lineage>
</organism>
<dbReference type="EMBL" id="JACXSI010000016">
    <property type="protein sequence ID" value="MBD3108293.1"/>
    <property type="molecule type" value="Genomic_DNA"/>
</dbReference>
<dbReference type="RefSeq" id="WP_190997838.1">
    <property type="nucleotide sequence ID" value="NZ_JACXSI010000016.1"/>
</dbReference>
<reference evidence="1" key="1">
    <citation type="submission" date="2020-09" db="EMBL/GenBank/DDBJ databases">
        <title>Bacillus faecalis sp. nov., a moderately halophilic bacterium isolated from cow faeces.</title>
        <authorList>
            <person name="Jiang L."/>
            <person name="Lee J."/>
        </authorList>
    </citation>
    <scope>NUCLEOTIDE SEQUENCE</scope>
    <source>
        <strain evidence="1">AGMB 02131</strain>
    </source>
</reference>
<accession>A0A927HCC6</accession>
<dbReference type="InterPro" id="IPR011004">
    <property type="entry name" value="Trimer_LpxA-like_sf"/>
</dbReference>
<keyword evidence="2" id="KW-1185">Reference proteome</keyword>
<dbReference type="Pfam" id="PF00132">
    <property type="entry name" value="Hexapep"/>
    <property type="match status" value="2"/>
</dbReference>
<proteinExistence type="predicted"/>
<dbReference type="SUPFAM" id="SSF51161">
    <property type="entry name" value="Trimeric LpxA-like enzymes"/>
    <property type="match status" value="1"/>
</dbReference>
<protein>
    <submittedName>
        <fullName evidence="1">Acetyltransferase</fullName>
    </submittedName>
</protein>
<sequence length="229" mass="25437">MSKKVIIFGTNQTGQLAHYYFTNDSEFEVVGFTVDSAYKTSEQFCGLSVHDFEEIENYHSPDEVYMFAALSYAKMNEIRAAKIKEIKDKGYKLASYISSKATIFGNVKVGEHNFILEDNTIQPFVEIGDNNTLWSGNHIGHHSKIGNNNFITSHVVVSGNVVIGDNCFIGVNATLRDGIEIADQTLIGANAFINRSTKREEIYKGINAQLSNKKSNQTAISTYKVTVAD</sequence>
<name>A0A927HCC6_9BACI</name>
<dbReference type="Gene3D" id="2.160.10.10">
    <property type="entry name" value="Hexapeptide repeat proteins"/>
    <property type="match status" value="1"/>
</dbReference>
<dbReference type="PANTHER" id="PTHR43300">
    <property type="entry name" value="ACETYLTRANSFERASE"/>
    <property type="match status" value="1"/>
</dbReference>
<dbReference type="InterPro" id="IPR001451">
    <property type="entry name" value="Hexapep"/>
</dbReference>
<dbReference type="InterPro" id="IPR050179">
    <property type="entry name" value="Trans_hexapeptide_repeat"/>
</dbReference>
<dbReference type="Gene3D" id="3.40.50.720">
    <property type="entry name" value="NAD(P)-binding Rossmann-like Domain"/>
    <property type="match status" value="1"/>
</dbReference>
<evidence type="ECO:0000313" key="2">
    <source>
        <dbReference type="Proteomes" id="UP000602076"/>
    </source>
</evidence>
<dbReference type="InterPro" id="IPR020019">
    <property type="entry name" value="AcTrfase_PglD-like"/>
</dbReference>
<dbReference type="PANTHER" id="PTHR43300:SF4">
    <property type="entry name" value="ACYL-[ACYL-CARRIER-PROTEIN]--UDP-N-ACETYLGLUCOSAMINE O-ACYLTRANSFERASE"/>
    <property type="match status" value="1"/>
</dbReference>
<comment type="caution">
    <text evidence="1">The sequence shown here is derived from an EMBL/GenBank/DDBJ whole genome shotgun (WGS) entry which is preliminary data.</text>
</comment>
<dbReference type="Proteomes" id="UP000602076">
    <property type="component" value="Unassembled WGS sequence"/>
</dbReference>